<name>A0AAV4VL34_CAEEX</name>
<accession>A0AAV4VL34</accession>
<organism evidence="1 2">
    <name type="scientific">Caerostris extrusa</name>
    <name type="common">Bark spider</name>
    <name type="synonym">Caerostris bankana</name>
    <dbReference type="NCBI Taxonomy" id="172846"/>
    <lineage>
        <taxon>Eukaryota</taxon>
        <taxon>Metazoa</taxon>
        <taxon>Ecdysozoa</taxon>
        <taxon>Arthropoda</taxon>
        <taxon>Chelicerata</taxon>
        <taxon>Arachnida</taxon>
        <taxon>Araneae</taxon>
        <taxon>Araneomorphae</taxon>
        <taxon>Entelegynae</taxon>
        <taxon>Araneoidea</taxon>
        <taxon>Araneidae</taxon>
        <taxon>Caerostris</taxon>
    </lineage>
</organism>
<dbReference type="EMBL" id="BPLR01014744">
    <property type="protein sequence ID" value="GIY71035.1"/>
    <property type="molecule type" value="Genomic_DNA"/>
</dbReference>
<gene>
    <name evidence="1" type="ORF">CEXT_277901</name>
</gene>
<evidence type="ECO:0000313" key="2">
    <source>
        <dbReference type="Proteomes" id="UP001054945"/>
    </source>
</evidence>
<sequence length="32" mass="4000">MQDMCAKYPKRSRRYSPAERWRALIFVLLIYH</sequence>
<dbReference type="Proteomes" id="UP001054945">
    <property type="component" value="Unassembled WGS sequence"/>
</dbReference>
<reference evidence="1 2" key="1">
    <citation type="submission" date="2021-06" db="EMBL/GenBank/DDBJ databases">
        <title>Caerostris extrusa draft genome.</title>
        <authorList>
            <person name="Kono N."/>
            <person name="Arakawa K."/>
        </authorList>
    </citation>
    <scope>NUCLEOTIDE SEQUENCE [LARGE SCALE GENOMIC DNA]</scope>
</reference>
<comment type="caution">
    <text evidence="1">The sequence shown here is derived from an EMBL/GenBank/DDBJ whole genome shotgun (WGS) entry which is preliminary data.</text>
</comment>
<protein>
    <submittedName>
        <fullName evidence="1">Uncharacterized protein</fullName>
    </submittedName>
</protein>
<keyword evidence="2" id="KW-1185">Reference proteome</keyword>
<feature type="non-terminal residue" evidence="1">
    <location>
        <position position="32"/>
    </location>
</feature>
<dbReference type="AlphaFoldDB" id="A0AAV4VL34"/>
<proteinExistence type="predicted"/>
<evidence type="ECO:0000313" key="1">
    <source>
        <dbReference type="EMBL" id="GIY71035.1"/>
    </source>
</evidence>